<gene>
    <name evidence="7" type="primary">Snx13_1</name>
    <name evidence="7" type="ORF">FJT64_010117</name>
</gene>
<accession>A0A6A4VRF6</accession>
<feature type="transmembrane region" description="Helical" evidence="3">
    <location>
        <begin position="12"/>
        <end position="45"/>
    </location>
</feature>
<dbReference type="InterPro" id="IPR036305">
    <property type="entry name" value="RGS_sf"/>
</dbReference>
<dbReference type="SMART" id="SM00312">
    <property type="entry name" value="PX"/>
    <property type="match status" value="1"/>
</dbReference>
<feature type="domain" description="PXA" evidence="6">
    <location>
        <begin position="93"/>
        <end position="279"/>
    </location>
</feature>
<organism evidence="7 8">
    <name type="scientific">Amphibalanus amphitrite</name>
    <name type="common">Striped barnacle</name>
    <name type="synonym">Balanus amphitrite</name>
    <dbReference type="NCBI Taxonomy" id="1232801"/>
    <lineage>
        <taxon>Eukaryota</taxon>
        <taxon>Metazoa</taxon>
        <taxon>Ecdysozoa</taxon>
        <taxon>Arthropoda</taxon>
        <taxon>Crustacea</taxon>
        <taxon>Multicrustacea</taxon>
        <taxon>Cirripedia</taxon>
        <taxon>Thoracica</taxon>
        <taxon>Thoracicalcarea</taxon>
        <taxon>Balanomorpha</taxon>
        <taxon>Balanoidea</taxon>
        <taxon>Balanidae</taxon>
        <taxon>Amphibalaninae</taxon>
        <taxon>Amphibalanus</taxon>
    </lineage>
</organism>
<dbReference type="PANTHER" id="PTHR22775">
    <property type="entry name" value="SORTING NEXIN"/>
    <property type="match status" value="1"/>
</dbReference>
<keyword evidence="3" id="KW-0472">Membrane</keyword>
<dbReference type="InterPro" id="IPR016137">
    <property type="entry name" value="RGS"/>
</dbReference>
<feature type="domain" description="RGS" evidence="4">
    <location>
        <begin position="377"/>
        <end position="514"/>
    </location>
</feature>
<dbReference type="PROSITE" id="PS50195">
    <property type="entry name" value="PX"/>
    <property type="match status" value="1"/>
</dbReference>
<dbReference type="InterPro" id="IPR044926">
    <property type="entry name" value="RGS_subdomain_2"/>
</dbReference>
<dbReference type="Pfam" id="PF02194">
    <property type="entry name" value="PXA"/>
    <property type="match status" value="1"/>
</dbReference>
<keyword evidence="3" id="KW-1133">Transmembrane helix</keyword>
<dbReference type="SUPFAM" id="SSF48097">
    <property type="entry name" value="Regulator of G-protein signaling, RGS"/>
    <property type="match status" value="1"/>
</dbReference>
<evidence type="ECO:0000256" key="1">
    <source>
        <dbReference type="ARBA" id="ARBA00010883"/>
    </source>
</evidence>
<keyword evidence="8" id="KW-1185">Reference proteome</keyword>
<dbReference type="OrthoDB" id="5772781at2759"/>
<dbReference type="EMBL" id="VIIS01001854">
    <property type="protein sequence ID" value="KAF0291812.1"/>
    <property type="molecule type" value="Genomic_DNA"/>
</dbReference>
<reference evidence="7 8" key="1">
    <citation type="submission" date="2019-07" db="EMBL/GenBank/DDBJ databases">
        <title>Draft genome assembly of a fouling barnacle, Amphibalanus amphitrite (Darwin, 1854): The first reference genome for Thecostraca.</title>
        <authorList>
            <person name="Kim W."/>
        </authorList>
    </citation>
    <scope>NUCLEOTIDE SEQUENCE [LARGE SCALE GENOMIC DNA]</scope>
    <source>
        <strain evidence="7">SNU_AA5</strain>
        <tissue evidence="7">Soma without cirri and trophi</tissue>
    </source>
</reference>
<evidence type="ECO:0000313" key="7">
    <source>
        <dbReference type="EMBL" id="KAF0291811.1"/>
    </source>
</evidence>
<evidence type="ECO:0000259" key="5">
    <source>
        <dbReference type="PROSITE" id="PS50195"/>
    </source>
</evidence>
<evidence type="ECO:0000259" key="6">
    <source>
        <dbReference type="PROSITE" id="PS51207"/>
    </source>
</evidence>
<name>A0A6A4VRF6_AMPAM</name>
<dbReference type="InterPro" id="IPR001683">
    <property type="entry name" value="PX_dom"/>
</dbReference>
<proteinExistence type="inferred from homology"/>
<dbReference type="Gene3D" id="3.30.1520.10">
    <property type="entry name" value="Phox-like domain"/>
    <property type="match status" value="1"/>
</dbReference>
<sequence>MGQLSAAWGTAIAAVLIHTIGLWNLLTLLLCLVTVAVSFCLTLYWQNVRAADEYSVEICRSRLPLPQPGLPSILAQLRSPARELRLDQRYTDSSPIDEQIKQVLQYAFRDFVKPWYSTISDDPEFLYELHQLVQHLIVGLASRAKEVDWVPYLTRKLVEDVLLHLRMFRQARNKFRDQLDTNKPQDLESIFFDLEAELEKKRLCRDLVCTVDTYEKDYLRDVSRVLLHQLLPDTEFSCRVQQAAAVELLSQLALLPLAQMLSEPDFVNRTIVWLCSDVTIASDVFLTALRLSDDIGELHATRDAVNKEIALLRSRDIGGDETDEVKDQMSSMLYVRKTIDHRIHRLQEGSDTDSAGLPSQIDWNRLQAPGCKLFNLPLDVMLKNNVALSYFLEYMATIGEQHQLIFYLNVEGWRIAAEQQLSSLRPTQRRGRSADMDRLREAAQSIYEQCLSEKAQPRVRLDEAMQKRLIFSIRSEPTVCESWFDEAQQAIYGRFLEERIYPAFKKTPSYLKLLAELDLLKDPTGDDDDSQSTGSGGDTASIGSGDLAADEPGEPPPPARDLAKVWRIETDVAVSVAPRDTARSYTVYSVTVTVMGRDKHQETWTVPRRYSDFHDFHEKVVERYPSLAALPFPGKKTFNNQTQAFLERRRAGLNTFLNMMLRPDRLEDNEGLLAMAVAFLEIPQYARDRGNLEKTVDSIVTPLRSSMRSVGDAVKSAPDSLLQTVDGVVGGLSRAIRGPAGSLRQQADTQLLRDPALLDTEGDDSPLRIVLLLLEEVFDLRSRNQWLRRRMVTILRQIIKAMFGDRMSRRIVDYVAELTAPDQAAEYIKHFKNTLWPNGAAAQHQPPRDDATRMRTRIVAKTAMLSSVTDEMKHILGSETARRGVFLVFDLVQSPVLNRRLLYVLLEGVLELLLPDCDVTGLMARLHARSPRVSADIPGCQRRQPVRK</sequence>
<dbReference type="Pfam" id="PF00787">
    <property type="entry name" value="PX"/>
    <property type="match status" value="1"/>
</dbReference>
<protein>
    <submittedName>
        <fullName evidence="7">Sorting nexin-13</fullName>
    </submittedName>
</protein>
<dbReference type="EMBL" id="VIIS01001854">
    <property type="protein sequence ID" value="KAF0291811.1"/>
    <property type="molecule type" value="Genomic_DNA"/>
</dbReference>
<dbReference type="Gene3D" id="1.10.167.10">
    <property type="entry name" value="Regulator of G-protein Signalling 4, domain 2"/>
    <property type="match status" value="1"/>
</dbReference>
<dbReference type="PANTHER" id="PTHR22775:SF3">
    <property type="entry name" value="SORTING NEXIN-13"/>
    <property type="match status" value="1"/>
</dbReference>
<dbReference type="InterPro" id="IPR036871">
    <property type="entry name" value="PX_dom_sf"/>
</dbReference>
<feature type="region of interest" description="Disordered" evidence="2">
    <location>
        <begin position="524"/>
        <end position="560"/>
    </location>
</feature>
<dbReference type="GO" id="GO:0035091">
    <property type="term" value="F:phosphatidylinositol binding"/>
    <property type="evidence" value="ECO:0007669"/>
    <property type="project" value="InterPro"/>
</dbReference>
<dbReference type="GO" id="GO:0005769">
    <property type="term" value="C:early endosome"/>
    <property type="evidence" value="ECO:0007669"/>
    <property type="project" value="TreeGrafter"/>
</dbReference>
<dbReference type="InterPro" id="IPR003114">
    <property type="entry name" value="Phox_assoc"/>
</dbReference>
<dbReference type="Proteomes" id="UP000440578">
    <property type="component" value="Unassembled WGS sequence"/>
</dbReference>
<dbReference type="SUPFAM" id="SSF64268">
    <property type="entry name" value="PX domain"/>
    <property type="match status" value="1"/>
</dbReference>
<feature type="domain" description="PX" evidence="5">
    <location>
        <begin position="566"/>
        <end position="683"/>
    </location>
</feature>
<comment type="similarity">
    <text evidence="1">Belongs to the sorting nexin family.</text>
</comment>
<evidence type="ECO:0000256" key="3">
    <source>
        <dbReference type="SAM" id="Phobius"/>
    </source>
</evidence>
<dbReference type="InterPro" id="IPR013937">
    <property type="entry name" value="Sorting_nexin_C"/>
</dbReference>
<dbReference type="SMART" id="SM00313">
    <property type="entry name" value="PXA"/>
    <property type="match status" value="1"/>
</dbReference>
<dbReference type="Pfam" id="PF08628">
    <property type="entry name" value="Nexin_C"/>
    <property type="match status" value="1"/>
</dbReference>
<evidence type="ECO:0000259" key="4">
    <source>
        <dbReference type="PROSITE" id="PS50132"/>
    </source>
</evidence>
<dbReference type="PROSITE" id="PS51207">
    <property type="entry name" value="PXA"/>
    <property type="match status" value="1"/>
</dbReference>
<dbReference type="Pfam" id="PF00615">
    <property type="entry name" value="RGS"/>
    <property type="match status" value="1"/>
</dbReference>
<evidence type="ECO:0000313" key="8">
    <source>
        <dbReference type="Proteomes" id="UP000440578"/>
    </source>
</evidence>
<comment type="caution">
    <text evidence="7">The sequence shown here is derived from an EMBL/GenBank/DDBJ whole genome shotgun (WGS) entry which is preliminary data.</text>
</comment>
<evidence type="ECO:0000256" key="2">
    <source>
        <dbReference type="SAM" id="MobiDB-lite"/>
    </source>
</evidence>
<dbReference type="PROSITE" id="PS50132">
    <property type="entry name" value="RGS"/>
    <property type="match status" value="1"/>
</dbReference>
<keyword evidence="3" id="KW-0812">Transmembrane</keyword>
<dbReference type="SMART" id="SM00315">
    <property type="entry name" value="RGS"/>
    <property type="match status" value="1"/>
</dbReference>
<dbReference type="AlphaFoldDB" id="A0A6A4VRF6"/>